<feature type="region of interest" description="Disordered" evidence="12">
    <location>
        <begin position="1"/>
        <end position="22"/>
    </location>
</feature>
<dbReference type="InterPro" id="IPR036465">
    <property type="entry name" value="vWFA_dom_sf"/>
</dbReference>
<dbReference type="InterPro" id="IPR027388">
    <property type="entry name" value="Ku70_bridge/pillars_dom_sf"/>
</dbReference>
<comment type="subcellular location">
    <subcellularLocation>
        <location evidence="1">Nucleus</location>
    </subcellularLocation>
</comment>
<sequence>MDDGYSQDASWDDEAEEDSDDKYRPEALKEKLIFLIDAQAEMFKDIEVLGQASSSFDMARLTVADLVRLKAWQHPDDQLAVILYNTREKDRATGAAEDGGGGGGGTSLVSFEGVYTLLDLQRPSAEAVKAVRDFTAERFEAEVGSLPGGGRRDTCLADALWRAQHCLGASKSGDKSLNTLVVFSNDPEPCGPATAPGFKPAVQQLRSRVEALQGYRAALRLFPLAAAARPWAPRGALWADLLRALPGPGEGEAEGEGGAVGDDLTMLRELAAVDAATQAGGAPPPAGGGAQQAVLNSLFDAFRRRLARKRTLMRLRWQLSDNAAISVRAYLLVSDAAKAAKKMTPFNPTTNQPLKAVTSYVSVCDGALLDRPAAVAQRLFELRTGNRARLPPVVAPAAEVTEQAALTPNGLALLGFKPRSCLKIWHQTRPSYFLRPDERSAPGSTAAFIALWRAMLSQDRIALCRLKRGAAAPRHVALVAQDEQLSEYGVQSEPPGMYVIHLPFADDVRHPEAAVGLPNPTLDQAQVGAAAVLLQALSLAGGAPEGEAGAGADGGGGGEMFDPCQVPNPWLQRHYTVVESLALSEPIPEWDPLRDDGTMPRRELWESAQAAAAVKAFREAFPQQGTKRKPAAAARAARADEASDAYDAVDWKGLLDSGELKRLKVDELKTYLRKHQLKLTGKKDELLDRVAGHLKGA</sequence>
<dbReference type="InterPro" id="IPR016194">
    <property type="entry name" value="SPOC-like_C_dom_sf"/>
</dbReference>
<dbReference type="GO" id="GO:0042162">
    <property type="term" value="F:telomeric DNA binding"/>
    <property type="evidence" value="ECO:0007669"/>
    <property type="project" value="InterPro"/>
</dbReference>
<dbReference type="InterPro" id="IPR006164">
    <property type="entry name" value="DNA_bd_Ku70/Ku80"/>
</dbReference>
<dbReference type="GO" id="GO:0006303">
    <property type="term" value="P:double-strand break repair via nonhomologous end joining"/>
    <property type="evidence" value="ECO:0007669"/>
    <property type="project" value="InterPro"/>
</dbReference>
<accession>A0A835SVI0</accession>
<evidence type="ECO:0000259" key="13">
    <source>
        <dbReference type="PROSITE" id="PS50234"/>
    </source>
</evidence>
<keyword evidence="8" id="KW-0238">DNA-binding</keyword>
<evidence type="ECO:0000256" key="5">
    <source>
        <dbReference type="ARBA" id="ARBA00022801"/>
    </source>
</evidence>
<dbReference type="SMART" id="SM00559">
    <property type="entry name" value="Ku78"/>
    <property type="match status" value="1"/>
</dbReference>
<dbReference type="InterPro" id="IPR005161">
    <property type="entry name" value="Ku_N"/>
</dbReference>
<dbReference type="InterPro" id="IPR006165">
    <property type="entry name" value="Ku70"/>
</dbReference>
<evidence type="ECO:0000256" key="6">
    <source>
        <dbReference type="ARBA" id="ARBA00022806"/>
    </source>
</evidence>
<keyword evidence="11" id="KW-0539">Nucleus</keyword>
<dbReference type="GO" id="GO:0000723">
    <property type="term" value="P:telomere maintenance"/>
    <property type="evidence" value="ECO:0007669"/>
    <property type="project" value="InterPro"/>
</dbReference>
<dbReference type="PANTHER" id="PTHR12604">
    <property type="entry name" value="KU AUTOANTIGEN DNA HELICASE"/>
    <property type="match status" value="1"/>
</dbReference>
<feature type="compositionally biased region" description="Acidic residues" evidence="12">
    <location>
        <begin position="1"/>
        <end position="20"/>
    </location>
</feature>
<dbReference type="InterPro" id="IPR047087">
    <property type="entry name" value="KU70_core_dom"/>
</dbReference>
<dbReference type="Pfam" id="PF03731">
    <property type="entry name" value="Ku_N"/>
    <property type="match status" value="1"/>
</dbReference>
<feature type="domain" description="VWFA" evidence="13">
    <location>
        <begin position="31"/>
        <end position="276"/>
    </location>
</feature>
<evidence type="ECO:0000256" key="9">
    <source>
        <dbReference type="ARBA" id="ARBA00023172"/>
    </source>
</evidence>
<dbReference type="Gene3D" id="4.10.970.10">
    <property type="entry name" value="Ku70, bridge and pillars"/>
    <property type="match status" value="1"/>
</dbReference>
<evidence type="ECO:0000313" key="16">
    <source>
        <dbReference type="Proteomes" id="UP000650467"/>
    </source>
</evidence>
<dbReference type="SUPFAM" id="SSF53300">
    <property type="entry name" value="vWA-like"/>
    <property type="match status" value="1"/>
</dbReference>
<evidence type="ECO:0000313" key="15">
    <source>
        <dbReference type="EMBL" id="KAG2427355.1"/>
    </source>
</evidence>
<dbReference type="GO" id="GO:0005524">
    <property type="term" value="F:ATP binding"/>
    <property type="evidence" value="ECO:0007669"/>
    <property type="project" value="UniProtKB-KW"/>
</dbReference>
<dbReference type="InterPro" id="IPR002035">
    <property type="entry name" value="VWF_A"/>
</dbReference>
<dbReference type="OrthoDB" id="3249161at2759"/>
<evidence type="ECO:0000256" key="10">
    <source>
        <dbReference type="ARBA" id="ARBA00023204"/>
    </source>
</evidence>
<evidence type="ECO:0000259" key="14">
    <source>
        <dbReference type="PROSITE" id="PS50800"/>
    </source>
</evidence>
<organism evidence="15 16">
    <name type="scientific">Chlamydomonas incerta</name>
    <dbReference type="NCBI Taxonomy" id="51695"/>
    <lineage>
        <taxon>Eukaryota</taxon>
        <taxon>Viridiplantae</taxon>
        <taxon>Chlorophyta</taxon>
        <taxon>core chlorophytes</taxon>
        <taxon>Chlorophyceae</taxon>
        <taxon>CS clade</taxon>
        <taxon>Chlamydomonadales</taxon>
        <taxon>Chlamydomonadaceae</taxon>
        <taxon>Chlamydomonas</taxon>
    </lineage>
</organism>
<evidence type="ECO:0000256" key="2">
    <source>
        <dbReference type="ARBA" id="ARBA00005240"/>
    </source>
</evidence>
<keyword evidence="10" id="KW-0234">DNA repair</keyword>
<evidence type="ECO:0000256" key="12">
    <source>
        <dbReference type="SAM" id="MobiDB-lite"/>
    </source>
</evidence>
<comment type="similarity">
    <text evidence="2">Belongs to the ku70 family.</text>
</comment>
<dbReference type="PROSITE" id="PS50800">
    <property type="entry name" value="SAP"/>
    <property type="match status" value="1"/>
</dbReference>
<dbReference type="InterPro" id="IPR003034">
    <property type="entry name" value="SAP_dom"/>
</dbReference>
<dbReference type="EMBL" id="JAEHOC010000041">
    <property type="protein sequence ID" value="KAG2427355.1"/>
    <property type="molecule type" value="Genomic_DNA"/>
</dbReference>
<dbReference type="SMART" id="SM00513">
    <property type="entry name" value="SAP"/>
    <property type="match status" value="1"/>
</dbReference>
<dbReference type="Gene3D" id="1.10.720.30">
    <property type="entry name" value="SAP domain"/>
    <property type="match status" value="1"/>
</dbReference>
<keyword evidence="3" id="KW-0547">Nucleotide-binding</keyword>
<dbReference type="FunFam" id="2.40.290.10:FF:000001">
    <property type="entry name" value="X-ray repair cross complementing 6"/>
    <property type="match status" value="1"/>
</dbReference>
<dbReference type="PROSITE" id="PS50234">
    <property type="entry name" value="VWFA"/>
    <property type="match status" value="1"/>
</dbReference>
<evidence type="ECO:0000256" key="4">
    <source>
        <dbReference type="ARBA" id="ARBA00022763"/>
    </source>
</evidence>
<dbReference type="PIRSF" id="PIRSF003033">
    <property type="entry name" value="Ku70"/>
    <property type="match status" value="1"/>
</dbReference>
<keyword evidence="9" id="KW-0233">DNA recombination</keyword>
<dbReference type="Gene3D" id="1.10.1600.10">
    <property type="match status" value="1"/>
</dbReference>
<dbReference type="SUPFAM" id="SSF100939">
    <property type="entry name" value="SPOC domain-like"/>
    <property type="match status" value="1"/>
</dbReference>
<comment type="caution">
    <text evidence="15">The sequence shown here is derived from an EMBL/GenBank/DDBJ whole genome shotgun (WGS) entry which is preliminary data.</text>
</comment>
<evidence type="ECO:0000256" key="7">
    <source>
        <dbReference type="ARBA" id="ARBA00022840"/>
    </source>
</evidence>
<dbReference type="SUPFAM" id="SSF68906">
    <property type="entry name" value="SAP domain"/>
    <property type="match status" value="1"/>
</dbReference>
<name>A0A835SVI0_CHLIN</name>
<dbReference type="GO" id="GO:0043564">
    <property type="term" value="C:Ku70:Ku80 complex"/>
    <property type="evidence" value="ECO:0007669"/>
    <property type="project" value="InterPro"/>
</dbReference>
<reference evidence="15" key="1">
    <citation type="journal article" date="2020" name="bioRxiv">
        <title>Comparative genomics of Chlamydomonas.</title>
        <authorList>
            <person name="Craig R.J."/>
            <person name="Hasan A.R."/>
            <person name="Ness R.W."/>
            <person name="Keightley P.D."/>
        </authorList>
    </citation>
    <scope>NUCLEOTIDE SEQUENCE</scope>
    <source>
        <strain evidence="15">SAG 7.73</strain>
    </source>
</reference>
<dbReference type="Gene3D" id="2.40.290.10">
    <property type="match status" value="1"/>
</dbReference>
<dbReference type="Pfam" id="PF02037">
    <property type="entry name" value="SAP"/>
    <property type="match status" value="1"/>
</dbReference>
<dbReference type="InterPro" id="IPR036361">
    <property type="entry name" value="SAP_dom_sf"/>
</dbReference>
<evidence type="ECO:0000256" key="8">
    <source>
        <dbReference type="ARBA" id="ARBA00023125"/>
    </source>
</evidence>
<dbReference type="GO" id="GO:0003684">
    <property type="term" value="F:damaged DNA binding"/>
    <property type="evidence" value="ECO:0007669"/>
    <property type="project" value="InterPro"/>
</dbReference>
<keyword evidence="4" id="KW-0227">DNA damage</keyword>
<evidence type="ECO:0000256" key="1">
    <source>
        <dbReference type="ARBA" id="ARBA00004123"/>
    </source>
</evidence>
<keyword evidence="7" id="KW-0067">ATP-binding</keyword>
<evidence type="ECO:0000256" key="11">
    <source>
        <dbReference type="ARBA" id="ARBA00023242"/>
    </source>
</evidence>
<dbReference type="GO" id="GO:0003690">
    <property type="term" value="F:double-stranded DNA binding"/>
    <property type="evidence" value="ECO:0007669"/>
    <property type="project" value="TreeGrafter"/>
</dbReference>
<dbReference type="Proteomes" id="UP000650467">
    <property type="component" value="Unassembled WGS sequence"/>
</dbReference>
<dbReference type="Pfam" id="PF03730">
    <property type="entry name" value="Ku_C"/>
    <property type="match status" value="1"/>
</dbReference>
<evidence type="ECO:0000256" key="3">
    <source>
        <dbReference type="ARBA" id="ARBA00022741"/>
    </source>
</evidence>
<gene>
    <name evidence="15" type="ORF">HXX76_012549</name>
</gene>
<dbReference type="AlphaFoldDB" id="A0A835SVI0"/>
<dbReference type="Gene3D" id="3.40.50.410">
    <property type="entry name" value="von Willebrand factor, type A domain"/>
    <property type="match status" value="1"/>
</dbReference>
<keyword evidence="16" id="KW-1185">Reference proteome</keyword>
<dbReference type="GO" id="GO:0006310">
    <property type="term" value="P:DNA recombination"/>
    <property type="evidence" value="ECO:0007669"/>
    <property type="project" value="UniProtKB-KW"/>
</dbReference>
<protein>
    <recommendedName>
        <fullName evidence="17">SAP domain-containing protein</fullName>
    </recommendedName>
</protein>
<dbReference type="CDD" id="cd00788">
    <property type="entry name" value="KU70"/>
    <property type="match status" value="1"/>
</dbReference>
<dbReference type="GO" id="GO:0016787">
    <property type="term" value="F:hydrolase activity"/>
    <property type="evidence" value="ECO:0007669"/>
    <property type="project" value="UniProtKB-KW"/>
</dbReference>
<feature type="domain" description="SAP" evidence="14">
    <location>
        <begin position="660"/>
        <end position="694"/>
    </location>
</feature>
<evidence type="ECO:0008006" key="17">
    <source>
        <dbReference type="Google" id="ProtNLM"/>
    </source>
</evidence>
<dbReference type="InterPro" id="IPR005160">
    <property type="entry name" value="Ku_C"/>
</dbReference>
<proteinExistence type="inferred from homology"/>
<dbReference type="Pfam" id="PF02735">
    <property type="entry name" value="Ku"/>
    <property type="match status" value="1"/>
</dbReference>
<dbReference type="PANTHER" id="PTHR12604:SF2">
    <property type="entry name" value="X-RAY REPAIR CROSS-COMPLEMENTING PROTEIN 6"/>
    <property type="match status" value="1"/>
</dbReference>
<keyword evidence="6" id="KW-0347">Helicase</keyword>
<dbReference type="GO" id="GO:0003678">
    <property type="term" value="F:DNA helicase activity"/>
    <property type="evidence" value="ECO:0007669"/>
    <property type="project" value="InterPro"/>
</dbReference>
<keyword evidence="5" id="KW-0378">Hydrolase</keyword>